<feature type="domain" description="CobW C-terminal" evidence="2">
    <location>
        <begin position="527"/>
        <end position="777"/>
    </location>
</feature>
<dbReference type="CDD" id="cd03112">
    <property type="entry name" value="CobW-like"/>
    <property type="match status" value="1"/>
</dbReference>
<dbReference type="SMART" id="SM00833">
    <property type="entry name" value="CobW_C"/>
    <property type="match status" value="1"/>
</dbReference>
<feature type="region of interest" description="Disordered" evidence="1">
    <location>
        <begin position="804"/>
        <end position="878"/>
    </location>
</feature>
<feature type="compositionally biased region" description="Acidic residues" evidence="1">
    <location>
        <begin position="804"/>
        <end position="836"/>
    </location>
</feature>
<dbReference type="Proteomes" id="UP000708148">
    <property type="component" value="Unassembled WGS sequence"/>
</dbReference>
<evidence type="ECO:0000313" key="4">
    <source>
        <dbReference type="Proteomes" id="UP000708148"/>
    </source>
</evidence>
<dbReference type="PANTHER" id="PTHR43603">
    <property type="entry name" value="COBW DOMAIN-CONTAINING PROTEIN DDB_G0274527"/>
    <property type="match status" value="1"/>
</dbReference>
<accession>A0A8S1J5D4</accession>
<feature type="compositionally biased region" description="Low complexity" evidence="1">
    <location>
        <begin position="1019"/>
        <end position="1037"/>
    </location>
</feature>
<keyword evidence="4" id="KW-1185">Reference proteome</keyword>
<feature type="compositionally biased region" description="Polar residues" evidence="1">
    <location>
        <begin position="1000"/>
        <end position="1014"/>
    </location>
</feature>
<proteinExistence type="predicted"/>
<dbReference type="Pfam" id="PF07683">
    <property type="entry name" value="CobW_C"/>
    <property type="match status" value="1"/>
</dbReference>
<gene>
    <name evidence="3" type="ORF">OSTQU699_LOCUS4066</name>
</gene>
<evidence type="ECO:0000313" key="3">
    <source>
        <dbReference type="EMBL" id="CAD7698707.1"/>
    </source>
</evidence>
<dbReference type="InterPro" id="IPR051927">
    <property type="entry name" value="Zn_Chap_cDPG_Synth"/>
</dbReference>
<reference evidence="3" key="1">
    <citation type="submission" date="2020-12" db="EMBL/GenBank/DDBJ databases">
        <authorList>
            <person name="Iha C."/>
        </authorList>
    </citation>
    <scope>NUCLEOTIDE SEQUENCE</scope>
</reference>
<dbReference type="InterPro" id="IPR011629">
    <property type="entry name" value="CobW-like_C"/>
</dbReference>
<comment type="caution">
    <text evidence="3">The sequence shown here is derived from an EMBL/GenBank/DDBJ whole genome shotgun (WGS) entry which is preliminary data.</text>
</comment>
<dbReference type="OrthoDB" id="272672at2759"/>
<evidence type="ECO:0000259" key="2">
    <source>
        <dbReference type="SMART" id="SM00833"/>
    </source>
</evidence>
<dbReference type="InterPro" id="IPR003495">
    <property type="entry name" value="CobW/HypB/UreG_nucleotide-bd"/>
</dbReference>
<dbReference type="Gene3D" id="3.40.50.300">
    <property type="entry name" value="P-loop containing nucleotide triphosphate hydrolases"/>
    <property type="match status" value="1"/>
</dbReference>
<dbReference type="SUPFAM" id="SSF90002">
    <property type="entry name" value="Hypothetical protein YjiA, C-terminal domain"/>
    <property type="match status" value="1"/>
</dbReference>
<feature type="region of interest" description="Disordered" evidence="1">
    <location>
        <begin position="563"/>
        <end position="582"/>
    </location>
</feature>
<name>A0A8S1J5D4_9CHLO</name>
<dbReference type="InterPro" id="IPR027417">
    <property type="entry name" value="P-loop_NTPase"/>
</dbReference>
<protein>
    <recommendedName>
        <fullName evidence="2">CobW C-terminal domain-containing protein</fullName>
    </recommendedName>
</protein>
<sequence>MVALHELVLGTCFDDLAVAVHRAGPTAGRVPQGQLAACVADGTGYALVLYSVDGDVGGMEEGQAYRISGRVGSCDGQMQLQVGRSWAKADAHEALVTSLARNPATDSSLVERWFGGALVRPHPNGDLEMLLRSGIDELPVPEVLSKNLETEKAAASRSIVEGQQLPPGSFVLLPTLPVARYEAGSTPRIHQVYAAMQTSAALPTAQRPSSTWVSTKDLHSSCPADWAGMLSRLADDVERAAQSGLVDFACTWQGDRFPSRGLGLRTQPVTPLPVTLLSGFLGSGKTTLVKHILQNRDNLKVAVIVNDIAAVNVDKEILQNSSLIRADDRIIEMQNGCMCCSLQNELLEEVAGLARDGRFDHLVIESTGVAEPMQVAETFTLICGVGQNPLRDIAKLDTCVTVVDAANMMSNFSSIETMAEREGKGGSTNDGKNVVGLLVEQIEFADVLLLNKVDLVSWDDQCRMNGLLRALNSDAEIIPTSFSKVDLKKVVNTGRFSFEKAQSSAGWLKAIKAGDLDRGTPATKYGVSSFVYSSRRPFHPRRLYTLLCSNFVLQQQGEPPLEENFAEGKDEKGSHGALPSDSGIWARAPAARTMGSEPGQATAQHTGSAQFQEVADRVAEAAQAVVQFLQNSGAVNPQAAVAACAANAAASTAALAASVVYDLGMNSKGGNVGDKNLGVAAREAPLCAVLRSKGLAWLATRGDLCAEWNQAGQIMQFSTGGPWYCSLPDDAWPSEPEEIAAIKEDFVDGIGDRRQELVFIGIDMNKAVLNKMLDACLCTDEEMKAVKTLDDPFNVWPSIEELLDYDEEEDEESESDDGEGEDDDDSEEQSHEDEEPQVGNDGALDELAQSREASSTVEREVATPERWRPGSVMDVEGGGRDAQRLLDEATTDLAIIQWHADWYQDSAAASKRLDCFATENSDVLFMRIDVTSNEDNRALAMEKVTRRSDSRRRGAHPVLKSGERFPCVTIHQPPSLQPVRAISGEGCTRDLEQLLHQRKQTMQPMQSSHATETEAQPHAAPESSGPVAAVSAAAAAAPDKEVMSRDPPLSGDDVGPQRLPPRDPNTGTSQVSLAIPETPRQAPRILELDQGGYSGQGTPRTEDESSLSSPAVGTPQAVLAVPETPRLPLRVGELTQGASELKRMLEGAKEHSQSLIVLWSLGRPDGHAEVMQAMESLAELHADVLFATADPSTSGPNQLLADSLQIKSPLTAHCYREFQLVRHVEDVDPPKMEKLVDRVRSQHDAAQDSLRTGSDVQAMPPAESTSVWDPPTGKQAKSGVSRKFDKKGVATFWPKMPCLKCGCPWWLGTA</sequence>
<dbReference type="SUPFAM" id="SSF52540">
    <property type="entry name" value="P-loop containing nucleoside triphosphate hydrolases"/>
    <property type="match status" value="1"/>
</dbReference>
<feature type="region of interest" description="Disordered" evidence="1">
    <location>
        <begin position="998"/>
        <end position="1111"/>
    </location>
</feature>
<dbReference type="PANTHER" id="PTHR43603:SF1">
    <property type="entry name" value="ZINC-REGULATED GTPASE METALLOPROTEIN ACTIVATOR 1"/>
    <property type="match status" value="1"/>
</dbReference>
<dbReference type="Pfam" id="PF02492">
    <property type="entry name" value="cobW"/>
    <property type="match status" value="1"/>
</dbReference>
<organism evidence="3 4">
    <name type="scientific">Ostreobium quekettii</name>
    <dbReference type="NCBI Taxonomy" id="121088"/>
    <lineage>
        <taxon>Eukaryota</taxon>
        <taxon>Viridiplantae</taxon>
        <taxon>Chlorophyta</taxon>
        <taxon>core chlorophytes</taxon>
        <taxon>Ulvophyceae</taxon>
        <taxon>TCBD clade</taxon>
        <taxon>Bryopsidales</taxon>
        <taxon>Ostreobineae</taxon>
        <taxon>Ostreobiaceae</taxon>
        <taxon>Ostreobium</taxon>
    </lineage>
</organism>
<feature type="compositionally biased region" description="Basic and acidic residues" evidence="1">
    <location>
        <begin position="857"/>
        <end position="868"/>
    </location>
</feature>
<feature type="region of interest" description="Disordered" evidence="1">
    <location>
        <begin position="1241"/>
        <end position="1281"/>
    </location>
</feature>
<dbReference type="EMBL" id="CAJHUC010000875">
    <property type="protein sequence ID" value="CAD7698707.1"/>
    <property type="molecule type" value="Genomic_DNA"/>
</dbReference>
<evidence type="ECO:0000256" key="1">
    <source>
        <dbReference type="SAM" id="MobiDB-lite"/>
    </source>
</evidence>